<proteinExistence type="inferred from homology"/>
<dbReference type="Proteomes" id="UP001179952">
    <property type="component" value="Unassembled WGS sequence"/>
</dbReference>
<dbReference type="AlphaFoldDB" id="A0AAV9BEC7"/>
<dbReference type="InterPro" id="IPR019775">
    <property type="entry name" value="WD40_repeat_CS"/>
</dbReference>
<sequence>MIPRGITVSLPATSLFFPPLPSTKPLHPLTPPHPKKKKSQKALSLRLSLMASKTLTEYERKRLENIKRNDEMIASLMLQRKAADLSSSIKRLKPQIRPLKRHSPEKNNKTPVVIRRSLRARGIPPDAAAKGSPPPPSPPAPPPPSPAKSPSLTIREASSNAPGKDRRLIETVARMCENAPLSPPKRMSSTDGPLDLRSLKLEPEHVARIISGRIMAVQFFPFVDRRVVAVGGKFGNVSFWDVDCGLDGGNDADDDGVYLYGPHTSPVSGISIQPFSLSKVLTSSYDGFIRLMDVEKETFNMLYSGDDAIYSLSQRPLETNVYFGEGQGGLKIWDERAGKVLSSYSLHEKRINTIDFSSCNANLMATSSTDGTACIWDLRKISKHRPGSLRIHQHEKAVHSAYFSPSGSCLATTSIDNRIGILSGDNFMDVSMIRHDNQTGRWLSSFRAIWGWDDSHVFVGNMKRAVDVISTVKKTTTAMESPLMTAIPCRFAAHPYRHGTLASTTSGGQIYMWTST</sequence>
<feature type="compositionally biased region" description="Pro residues" evidence="9">
    <location>
        <begin position="132"/>
        <end position="147"/>
    </location>
</feature>
<dbReference type="GO" id="GO:0003677">
    <property type="term" value="F:DNA binding"/>
    <property type="evidence" value="ECO:0007669"/>
    <property type="project" value="UniProtKB-KW"/>
</dbReference>
<name>A0AAV9BEC7_ACOGR</name>
<feature type="compositionally biased region" description="Basic residues" evidence="9">
    <location>
        <begin position="92"/>
        <end position="101"/>
    </location>
</feature>
<dbReference type="SMART" id="SM00320">
    <property type="entry name" value="WD40"/>
    <property type="match status" value="5"/>
</dbReference>
<dbReference type="PROSITE" id="PS00678">
    <property type="entry name" value="WD_REPEATS_1"/>
    <property type="match status" value="1"/>
</dbReference>
<comment type="function">
    <text evidence="1">Specifically binds 5-hydroxymethylcytosine (5hmC), suggesting that it acts as a specific reader of 5hmC.</text>
</comment>
<evidence type="ECO:0000256" key="9">
    <source>
        <dbReference type="SAM" id="MobiDB-lite"/>
    </source>
</evidence>
<dbReference type="SUPFAM" id="SSF50978">
    <property type="entry name" value="WD40 repeat-like"/>
    <property type="match status" value="1"/>
</dbReference>
<keyword evidence="7" id="KW-0238">DNA-binding</keyword>
<evidence type="ECO:0000256" key="5">
    <source>
        <dbReference type="ARBA" id="ARBA00022737"/>
    </source>
</evidence>
<evidence type="ECO:0000256" key="1">
    <source>
        <dbReference type="ARBA" id="ARBA00002530"/>
    </source>
</evidence>
<evidence type="ECO:0000256" key="8">
    <source>
        <dbReference type="PROSITE-ProRule" id="PRU00221"/>
    </source>
</evidence>
<dbReference type="PANTHER" id="PTHR14773:SF0">
    <property type="entry name" value="WD REPEAT-CONTAINING PROTEIN 76"/>
    <property type="match status" value="1"/>
</dbReference>
<dbReference type="PROSITE" id="PS50294">
    <property type="entry name" value="WD_REPEATS_REGION"/>
    <property type="match status" value="1"/>
</dbReference>
<keyword evidence="4 8" id="KW-0853">WD repeat</keyword>
<evidence type="ECO:0000256" key="3">
    <source>
        <dbReference type="ARBA" id="ARBA00021234"/>
    </source>
</evidence>
<dbReference type="InterPro" id="IPR036322">
    <property type="entry name" value="WD40_repeat_dom_sf"/>
</dbReference>
<evidence type="ECO:0000313" key="11">
    <source>
        <dbReference type="Proteomes" id="UP001179952"/>
    </source>
</evidence>
<dbReference type="InterPro" id="IPR050853">
    <property type="entry name" value="WD_repeat_DNA-damage-binding"/>
</dbReference>
<protein>
    <recommendedName>
        <fullName evidence="3">WD repeat-containing protein 76</fullName>
    </recommendedName>
</protein>
<reference evidence="10" key="1">
    <citation type="journal article" date="2023" name="Nat. Commun.">
        <title>Diploid and tetraploid genomes of Acorus and the evolution of monocots.</title>
        <authorList>
            <person name="Ma L."/>
            <person name="Liu K.W."/>
            <person name="Li Z."/>
            <person name="Hsiao Y.Y."/>
            <person name="Qi Y."/>
            <person name="Fu T."/>
            <person name="Tang G.D."/>
            <person name="Zhang D."/>
            <person name="Sun W.H."/>
            <person name="Liu D.K."/>
            <person name="Li Y."/>
            <person name="Chen G.Z."/>
            <person name="Liu X.D."/>
            <person name="Liao X.Y."/>
            <person name="Jiang Y.T."/>
            <person name="Yu X."/>
            <person name="Hao Y."/>
            <person name="Huang J."/>
            <person name="Zhao X.W."/>
            <person name="Ke S."/>
            <person name="Chen Y.Y."/>
            <person name="Wu W.L."/>
            <person name="Hsu J.L."/>
            <person name="Lin Y.F."/>
            <person name="Huang M.D."/>
            <person name="Li C.Y."/>
            <person name="Huang L."/>
            <person name="Wang Z.W."/>
            <person name="Zhao X."/>
            <person name="Zhong W.Y."/>
            <person name="Peng D.H."/>
            <person name="Ahmad S."/>
            <person name="Lan S."/>
            <person name="Zhang J.S."/>
            <person name="Tsai W.C."/>
            <person name="Van de Peer Y."/>
            <person name="Liu Z.J."/>
        </authorList>
    </citation>
    <scope>NUCLEOTIDE SEQUENCE</scope>
    <source>
        <strain evidence="10">SCP</strain>
    </source>
</reference>
<dbReference type="GO" id="GO:0006974">
    <property type="term" value="P:DNA damage response"/>
    <property type="evidence" value="ECO:0007669"/>
    <property type="project" value="UniProtKB-KW"/>
</dbReference>
<organism evidence="10 11">
    <name type="scientific">Acorus gramineus</name>
    <name type="common">Dwarf sweet flag</name>
    <dbReference type="NCBI Taxonomy" id="55184"/>
    <lineage>
        <taxon>Eukaryota</taxon>
        <taxon>Viridiplantae</taxon>
        <taxon>Streptophyta</taxon>
        <taxon>Embryophyta</taxon>
        <taxon>Tracheophyta</taxon>
        <taxon>Spermatophyta</taxon>
        <taxon>Magnoliopsida</taxon>
        <taxon>Liliopsida</taxon>
        <taxon>Acoraceae</taxon>
        <taxon>Acorus</taxon>
    </lineage>
</organism>
<dbReference type="FunFam" id="2.130.10.10:FF:000180">
    <property type="entry name" value="WD repeat-containing protein 76"/>
    <property type="match status" value="1"/>
</dbReference>
<dbReference type="GO" id="GO:0005634">
    <property type="term" value="C:nucleus"/>
    <property type="evidence" value="ECO:0007669"/>
    <property type="project" value="TreeGrafter"/>
</dbReference>
<dbReference type="Pfam" id="PF00400">
    <property type="entry name" value="WD40"/>
    <property type="match status" value="2"/>
</dbReference>
<feature type="region of interest" description="Disordered" evidence="9">
    <location>
        <begin position="92"/>
        <end position="167"/>
    </location>
</feature>
<dbReference type="InterPro" id="IPR015943">
    <property type="entry name" value="WD40/YVTN_repeat-like_dom_sf"/>
</dbReference>
<evidence type="ECO:0000256" key="7">
    <source>
        <dbReference type="ARBA" id="ARBA00023125"/>
    </source>
</evidence>
<gene>
    <name evidence="10" type="ORF">QJS04_geneDACA003791</name>
</gene>
<keyword evidence="5" id="KW-0677">Repeat</keyword>
<keyword evidence="6" id="KW-0227">DNA damage</keyword>
<comment type="caution">
    <text evidence="10">The sequence shown here is derived from an EMBL/GenBank/DDBJ whole genome shotgun (WGS) entry which is preliminary data.</text>
</comment>
<evidence type="ECO:0000256" key="4">
    <source>
        <dbReference type="ARBA" id="ARBA00022574"/>
    </source>
</evidence>
<keyword evidence="11" id="KW-1185">Reference proteome</keyword>
<dbReference type="PROSITE" id="PS50082">
    <property type="entry name" value="WD_REPEATS_2"/>
    <property type="match status" value="1"/>
</dbReference>
<dbReference type="PANTHER" id="PTHR14773">
    <property type="entry name" value="WD REPEAT-CONTAINING PROTEIN 76"/>
    <property type="match status" value="1"/>
</dbReference>
<dbReference type="InterPro" id="IPR001680">
    <property type="entry name" value="WD40_rpt"/>
</dbReference>
<evidence type="ECO:0000256" key="2">
    <source>
        <dbReference type="ARBA" id="ARBA00005434"/>
    </source>
</evidence>
<dbReference type="GO" id="GO:2000001">
    <property type="term" value="P:regulation of DNA damage checkpoint"/>
    <property type="evidence" value="ECO:0007669"/>
    <property type="project" value="TreeGrafter"/>
</dbReference>
<comment type="similarity">
    <text evidence="2">Belongs to the WD repeat DDB2/WDR76 family.</text>
</comment>
<dbReference type="Gene3D" id="2.130.10.10">
    <property type="entry name" value="YVTN repeat-like/Quinoprotein amine dehydrogenase"/>
    <property type="match status" value="1"/>
</dbReference>
<accession>A0AAV9BEC7</accession>
<evidence type="ECO:0000256" key="6">
    <source>
        <dbReference type="ARBA" id="ARBA00022763"/>
    </source>
</evidence>
<reference evidence="10" key="2">
    <citation type="submission" date="2023-06" db="EMBL/GenBank/DDBJ databases">
        <authorList>
            <person name="Ma L."/>
            <person name="Liu K.-W."/>
            <person name="Li Z."/>
            <person name="Hsiao Y.-Y."/>
            <person name="Qi Y."/>
            <person name="Fu T."/>
            <person name="Tang G."/>
            <person name="Zhang D."/>
            <person name="Sun W.-H."/>
            <person name="Liu D.-K."/>
            <person name="Li Y."/>
            <person name="Chen G.-Z."/>
            <person name="Liu X.-D."/>
            <person name="Liao X.-Y."/>
            <person name="Jiang Y.-T."/>
            <person name="Yu X."/>
            <person name="Hao Y."/>
            <person name="Huang J."/>
            <person name="Zhao X.-W."/>
            <person name="Ke S."/>
            <person name="Chen Y.-Y."/>
            <person name="Wu W.-L."/>
            <person name="Hsu J.-L."/>
            <person name="Lin Y.-F."/>
            <person name="Huang M.-D."/>
            <person name="Li C.-Y."/>
            <person name="Huang L."/>
            <person name="Wang Z.-W."/>
            <person name="Zhao X."/>
            <person name="Zhong W.-Y."/>
            <person name="Peng D.-H."/>
            <person name="Ahmad S."/>
            <person name="Lan S."/>
            <person name="Zhang J.-S."/>
            <person name="Tsai W.-C."/>
            <person name="Van De Peer Y."/>
            <person name="Liu Z.-J."/>
        </authorList>
    </citation>
    <scope>NUCLEOTIDE SEQUENCE</scope>
    <source>
        <strain evidence="10">SCP</strain>
        <tissue evidence="10">Leaves</tissue>
    </source>
</reference>
<dbReference type="EMBL" id="JAUJYN010000003">
    <property type="protein sequence ID" value="KAK1274780.1"/>
    <property type="molecule type" value="Genomic_DNA"/>
</dbReference>
<evidence type="ECO:0000313" key="10">
    <source>
        <dbReference type="EMBL" id="KAK1274780.1"/>
    </source>
</evidence>
<feature type="repeat" description="WD" evidence="8">
    <location>
        <begin position="344"/>
        <end position="379"/>
    </location>
</feature>